<evidence type="ECO:0000256" key="1">
    <source>
        <dbReference type="ARBA" id="ARBA00004323"/>
    </source>
</evidence>
<dbReference type="InterPro" id="IPR018011">
    <property type="entry name" value="Carb_sulfotrans_8-10"/>
</dbReference>
<keyword evidence="11" id="KW-1185">Reference proteome</keyword>
<comment type="subcellular location">
    <subcellularLocation>
        <location evidence="1 9">Golgi apparatus membrane</location>
        <topology evidence="1 9">Single-pass type II membrane protein</topology>
    </subcellularLocation>
</comment>
<dbReference type="InterPro" id="IPR005331">
    <property type="entry name" value="Sulfotransferase"/>
</dbReference>
<dbReference type="PANTHER" id="PTHR12137:SF54">
    <property type="entry name" value="CARBOHYDRATE SULFOTRANSFERASE"/>
    <property type="match status" value="1"/>
</dbReference>
<keyword evidence="9" id="KW-0735">Signal-anchor</keyword>
<evidence type="ECO:0000256" key="5">
    <source>
        <dbReference type="ARBA" id="ARBA00022989"/>
    </source>
</evidence>
<comment type="caution">
    <text evidence="10">The sequence shown here is derived from an EMBL/GenBank/DDBJ whole genome shotgun (WGS) entry which is preliminary data.</text>
</comment>
<evidence type="ECO:0000256" key="7">
    <source>
        <dbReference type="ARBA" id="ARBA00023136"/>
    </source>
</evidence>
<keyword evidence="4 9" id="KW-0812">Transmembrane</keyword>
<proteinExistence type="inferred from homology"/>
<keyword evidence="9" id="KW-0119">Carbohydrate metabolism</keyword>
<keyword evidence="6 9" id="KW-0333">Golgi apparatus</keyword>
<dbReference type="Proteomes" id="UP001642483">
    <property type="component" value="Unassembled WGS sequence"/>
</dbReference>
<dbReference type="EMBL" id="CAWYQH010000024">
    <property type="protein sequence ID" value="CAK8675522.1"/>
    <property type="molecule type" value="Genomic_DNA"/>
</dbReference>
<keyword evidence="5 9" id="KW-1133">Transmembrane helix</keyword>
<evidence type="ECO:0000256" key="6">
    <source>
        <dbReference type="ARBA" id="ARBA00023034"/>
    </source>
</evidence>
<evidence type="ECO:0000313" key="11">
    <source>
        <dbReference type="Proteomes" id="UP001642483"/>
    </source>
</evidence>
<evidence type="ECO:0000256" key="3">
    <source>
        <dbReference type="ARBA" id="ARBA00022679"/>
    </source>
</evidence>
<evidence type="ECO:0000256" key="9">
    <source>
        <dbReference type="RuleBase" id="RU364020"/>
    </source>
</evidence>
<evidence type="ECO:0000256" key="4">
    <source>
        <dbReference type="ARBA" id="ARBA00022692"/>
    </source>
</evidence>
<reference evidence="10 11" key="1">
    <citation type="submission" date="2024-02" db="EMBL/GenBank/DDBJ databases">
        <authorList>
            <person name="Daric V."/>
            <person name="Darras S."/>
        </authorList>
    </citation>
    <scope>NUCLEOTIDE SEQUENCE [LARGE SCALE GENOMIC DNA]</scope>
</reference>
<dbReference type="Pfam" id="PF03567">
    <property type="entry name" value="Sulfotransfer_2"/>
    <property type="match status" value="1"/>
</dbReference>
<keyword evidence="7 9" id="KW-0472">Membrane</keyword>
<name>A0ABP0F750_CLALP</name>
<keyword evidence="8 9" id="KW-0325">Glycoprotein</keyword>
<comment type="similarity">
    <text evidence="2 9">Belongs to the sulfotransferase 2 family.</text>
</comment>
<sequence length="336" mass="39256">MFYGRNCFKRGASAAIFTCGVFCLTLNLLHHYLAVVKKTDGEVPGEETRAQDPRSFSKEDLTFLDEMNNRMFKRKILLKNTCKGLDSNLDHLSEMKLLIYEKYKLAYCFIPKSGCSNMKKLMLDIEGYNTTTLKNAEIHDVSQKYLRKGTPDNILKENYLKLIMVRQPYERLVSSYNNKIRFPYNDQFSKFSKMMKELYGNTSQVQDTESTPSFEEFVKYVSDGRNQGFKNGGEMHWNTYTSLCNPCHVEYDVILHLETIKDDVRYLLKLIGAPDAYDFSRGYSKGGQSKTEQRNYLEKYFKQLTSSQKDKLYKAYEYDFKLFGYSPELTMQNNNV</sequence>
<organism evidence="10 11">
    <name type="scientific">Clavelina lepadiformis</name>
    <name type="common">Light-bulb sea squirt</name>
    <name type="synonym">Ascidia lepadiformis</name>
    <dbReference type="NCBI Taxonomy" id="159417"/>
    <lineage>
        <taxon>Eukaryota</taxon>
        <taxon>Metazoa</taxon>
        <taxon>Chordata</taxon>
        <taxon>Tunicata</taxon>
        <taxon>Ascidiacea</taxon>
        <taxon>Aplousobranchia</taxon>
        <taxon>Clavelinidae</taxon>
        <taxon>Clavelina</taxon>
    </lineage>
</organism>
<protein>
    <recommendedName>
        <fullName evidence="9">Carbohydrate sulfotransferase</fullName>
        <ecNumber evidence="9">2.8.2.-</ecNumber>
    </recommendedName>
</protein>
<feature type="transmembrane region" description="Helical" evidence="9">
    <location>
        <begin position="12"/>
        <end position="33"/>
    </location>
</feature>
<dbReference type="PANTHER" id="PTHR12137">
    <property type="entry name" value="CARBOHYDRATE SULFOTRANSFERASE"/>
    <property type="match status" value="1"/>
</dbReference>
<evidence type="ECO:0000313" key="10">
    <source>
        <dbReference type="EMBL" id="CAK8675522.1"/>
    </source>
</evidence>
<accession>A0ABP0F750</accession>
<gene>
    <name evidence="10" type="ORF">CVLEPA_LOCUS5095</name>
</gene>
<evidence type="ECO:0000256" key="2">
    <source>
        <dbReference type="ARBA" id="ARBA00006339"/>
    </source>
</evidence>
<evidence type="ECO:0000256" key="8">
    <source>
        <dbReference type="ARBA" id="ARBA00023180"/>
    </source>
</evidence>
<keyword evidence="3 9" id="KW-0808">Transferase</keyword>
<dbReference type="EC" id="2.8.2.-" evidence="9"/>